<dbReference type="OrthoDB" id="9810452at2"/>
<keyword evidence="2" id="KW-1185">Reference proteome</keyword>
<dbReference type="NCBIfam" id="TIGR01987">
    <property type="entry name" value="HI0074"/>
    <property type="match status" value="1"/>
</dbReference>
<dbReference type="STRING" id="1123285.SAMN05660235_02499"/>
<dbReference type="InterPro" id="IPR010235">
    <property type="entry name" value="HepT"/>
</dbReference>
<dbReference type="EMBL" id="FNBU01000023">
    <property type="protein sequence ID" value="SDF71374.1"/>
    <property type="molecule type" value="Genomic_DNA"/>
</dbReference>
<dbReference type="SUPFAM" id="SSF81593">
    <property type="entry name" value="Nucleotidyltransferase substrate binding subunit/domain"/>
    <property type="match status" value="1"/>
</dbReference>
<dbReference type="AlphaFoldDB" id="A0A1G7NBJ8"/>
<reference evidence="2" key="1">
    <citation type="submission" date="2016-10" db="EMBL/GenBank/DDBJ databases">
        <authorList>
            <person name="Varghese N."/>
            <person name="Submissions S."/>
        </authorList>
    </citation>
    <scope>NUCLEOTIDE SEQUENCE [LARGE SCALE GENOMIC DNA]</scope>
    <source>
        <strain evidence="2">DSM 23256</strain>
    </source>
</reference>
<evidence type="ECO:0000313" key="2">
    <source>
        <dbReference type="Proteomes" id="UP000243333"/>
    </source>
</evidence>
<proteinExistence type="predicted"/>
<dbReference type="RefSeq" id="WP_093691352.1">
    <property type="nucleotide sequence ID" value="NZ_FNBU01000023.1"/>
</dbReference>
<dbReference type="Proteomes" id="UP000243333">
    <property type="component" value="Unassembled WGS sequence"/>
</dbReference>
<dbReference type="Gene3D" id="1.20.120.330">
    <property type="entry name" value="Nucleotidyltransferases domain 2"/>
    <property type="match status" value="1"/>
</dbReference>
<name>A0A1G7NBJ8_9FIRM</name>
<keyword evidence="1" id="KW-0808">Transferase</keyword>
<dbReference type="GO" id="GO:0016740">
    <property type="term" value="F:transferase activity"/>
    <property type="evidence" value="ECO:0007669"/>
    <property type="project" value="UniProtKB-KW"/>
</dbReference>
<organism evidence="1 2">
    <name type="scientific">Sporolituus thermophilus DSM 23256</name>
    <dbReference type="NCBI Taxonomy" id="1123285"/>
    <lineage>
        <taxon>Bacteria</taxon>
        <taxon>Bacillati</taxon>
        <taxon>Bacillota</taxon>
        <taxon>Negativicutes</taxon>
        <taxon>Selenomonadales</taxon>
        <taxon>Sporomusaceae</taxon>
        <taxon>Sporolituus</taxon>
    </lineage>
</organism>
<evidence type="ECO:0000313" key="1">
    <source>
        <dbReference type="EMBL" id="SDF71374.1"/>
    </source>
</evidence>
<gene>
    <name evidence="1" type="ORF">SAMN05660235_02499</name>
</gene>
<dbReference type="Pfam" id="PF08780">
    <property type="entry name" value="NTase_sub_bind"/>
    <property type="match status" value="1"/>
</dbReference>
<protein>
    <submittedName>
        <fullName evidence="1">Nucleotidyltransferase substrate binding protein, HI0074 family</fullName>
    </submittedName>
</protein>
<accession>A0A1G7NBJ8</accession>
<sequence>MARLNERLELAAKALARFDETLAIDKATPIERDAAIQRFEFTFEAVWKAAKDYLFEQEGIDAASPKGVIRHCREVGILTAKEAQEALTMTDDRNLTVHTYNEPLAAAIYSRLPAYRDILANWLARLRGQA</sequence>